<evidence type="ECO:0000256" key="5">
    <source>
        <dbReference type="SAM" id="MobiDB-lite"/>
    </source>
</evidence>
<keyword evidence="9" id="KW-1185">Reference proteome</keyword>
<feature type="domain" description="Gram-positive cocci surface proteins LPxTG" evidence="7">
    <location>
        <begin position="672"/>
        <end position="705"/>
    </location>
</feature>
<evidence type="ECO:0000256" key="1">
    <source>
        <dbReference type="ARBA" id="ARBA00022512"/>
    </source>
</evidence>
<dbReference type="InterPro" id="IPR012334">
    <property type="entry name" value="Pectin_lyas_fold"/>
</dbReference>
<protein>
    <submittedName>
        <fullName evidence="8">Plasmin and fibronectin-binding protein A</fullName>
    </submittedName>
</protein>
<evidence type="ECO:0000313" key="9">
    <source>
        <dbReference type="Proteomes" id="UP000005926"/>
    </source>
</evidence>
<dbReference type="InterPro" id="IPR051801">
    <property type="entry name" value="GH28_Enzymes"/>
</dbReference>
<evidence type="ECO:0000259" key="7">
    <source>
        <dbReference type="PROSITE" id="PS50847"/>
    </source>
</evidence>
<keyword evidence="6" id="KW-0812">Transmembrane</keyword>
<keyword evidence="1" id="KW-0134">Cell wall</keyword>
<dbReference type="Pfam" id="PF04650">
    <property type="entry name" value="YSIRK_signal"/>
    <property type="match status" value="1"/>
</dbReference>
<gene>
    <name evidence="8" type="primary">pfbA</name>
    <name evidence="8" type="ORF">HMPREF0444_1294</name>
</gene>
<evidence type="ECO:0000256" key="2">
    <source>
        <dbReference type="ARBA" id="ARBA00022525"/>
    </source>
</evidence>
<feature type="transmembrane region" description="Helical" evidence="6">
    <location>
        <begin position="680"/>
        <end position="699"/>
    </location>
</feature>
<keyword evidence="6" id="KW-0472">Membrane</keyword>
<dbReference type="PANTHER" id="PTHR31339">
    <property type="entry name" value="PECTIN LYASE-RELATED"/>
    <property type="match status" value="1"/>
</dbReference>
<feature type="region of interest" description="Disordered" evidence="5">
    <location>
        <begin position="44"/>
        <end position="90"/>
    </location>
</feature>
<dbReference type="InterPro" id="IPR005877">
    <property type="entry name" value="YSIRK_signal_dom"/>
</dbReference>
<feature type="compositionally biased region" description="Polar residues" evidence="5">
    <location>
        <begin position="44"/>
        <end position="61"/>
    </location>
</feature>
<keyword evidence="3" id="KW-0732">Signal</keyword>
<dbReference type="eggNOG" id="COG5434">
    <property type="taxonomic scope" value="Bacteria"/>
</dbReference>
<keyword evidence="2" id="KW-0964">Secreted</keyword>
<name>C8NH99_9LACT</name>
<accession>C8NH99</accession>
<dbReference type="SMART" id="SM00710">
    <property type="entry name" value="PbH1"/>
    <property type="match status" value="4"/>
</dbReference>
<dbReference type="SUPFAM" id="SSF51126">
    <property type="entry name" value="Pectin lyase-like"/>
    <property type="match status" value="2"/>
</dbReference>
<dbReference type="NCBIfam" id="TIGR01168">
    <property type="entry name" value="YSIRK_signal"/>
    <property type="match status" value="1"/>
</dbReference>
<dbReference type="Gene3D" id="2.160.20.10">
    <property type="entry name" value="Single-stranded right-handed beta-helix, Pectin lyase-like"/>
    <property type="match status" value="1"/>
</dbReference>
<dbReference type="InterPro" id="IPR006626">
    <property type="entry name" value="PbH1"/>
</dbReference>
<evidence type="ECO:0000256" key="4">
    <source>
        <dbReference type="ARBA" id="ARBA00023088"/>
    </source>
</evidence>
<proteinExistence type="predicted"/>
<dbReference type="PANTHER" id="PTHR31339:SF9">
    <property type="entry name" value="PLASMIN AND FIBRONECTIN-BINDING PROTEIN A"/>
    <property type="match status" value="1"/>
</dbReference>
<comment type="caution">
    <text evidence="8">The sequence shown here is derived from an EMBL/GenBank/DDBJ whole genome shotgun (WGS) entry which is preliminary data.</text>
</comment>
<keyword evidence="4" id="KW-0572">Peptidoglycan-anchor</keyword>
<evidence type="ECO:0000256" key="6">
    <source>
        <dbReference type="SAM" id="Phobius"/>
    </source>
</evidence>
<dbReference type="HOGENOM" id="CLU_389752_0_0_9"/>
<reference evidence="8 9" key="1">
    <citation type="submission" date="2009-08" db="EMBL/GenBank/DDBJ databases">
        <authorList>
            <person name="Muzny D."/>
            <person name="Qin X."/>
            <person name="Deng J."/>
            <person name="Jiang H."/>
            <person name="Liu Y."/>
            <person name="Qu J."/>
            <person name="Song X.-Z."/>
            <person name="Zhang L."/>
            <person name="Thornton R."/>
            <person name="Coyle M."/>
            <person name="Francisco L."/>
            <person name="Jackson L."/>
            <person name="Javaid M."/>
            <person name="Korchina V."/>
            <person name="Kovar C."/>
            <person name="Mata R."/>
            <person name="Mathew T."/>
            <person name="Ngo R."/>
            <person name="Nguyen L."/>
            <person name="Nguyen N."/>
            <person name="Okwuonu G."/>
            <person name="Ongeri F."/>
            <person name="Pham C."/>
            <person name="Simmons D."/>
            <person name="Wilczek-Boney K."/>
            <person name="Hale W."/>
            <person name="Jakkamsetti A."/>
            <person name="Pham P."/>
            <person name="Ruth R."/>
            <person name="San Lucas F."/>
            <person name="Warren J."/>
            <person name="Zhang J."/>
            <person name="Zhao Z."/>
            <person name="Zhou C."/>
            <person name="Zhu D."/>
            <person name="Lee S."/>
            <person name="Bess C."/>
            <person name="Blankenburg K."/>
            <person name="Forbes L."/>
            <person name="Fu Q."/>
            <person name="Gubbala S."/>
            <person name="Hirani K."/>
            <person name="Jayaseelan J.C."/>
            <person name="Lara F."/>
            <person name="Munidasa M."/>
            <person name="Palculict T."/>
            <person name="Patil S."/>
            <person name="Pu L.-L."/>
            <person name="Saada N."/>
            <person name="Tang L."/>
            <person name="Weissenberger G."/>
            <person name="Zhu Y."/>
            <person name="Hemphill L."/>
            <person name="Shang Y."/>
            <person name="Youmans B."/>
            <person name="Ayvaz T."/>
            <person name="Ross M."/>
            <person name="Santibanez J."/>
            <person name="Aqrawi P."/>
            <person name="Gross S."/>
            <person name="Joshi V."/>
            <person name="Fowler G."/>
            <person name="Nazareth L."/>
            <person name="Reid J."/>
            <person name="Worley K."/>
            <person name="Petrosino J."/>
            <person name="Highlander S."/>
            <person name="Gibbs R."/>
        </authorList>
    </citation>
    <scope>NUCLEOTIDE SEQUENCE [LARGE SCALE GENOMIC DNA]</scope>
    <source>
        <strain evidence="8 9">ATCC 49175</strain>
    </source>
</reference>
<keyword evidence="6" id="KW-1133">Transmembrane helix</keyword>
<evidence type="ECO:0000256" key="3">
    <source>
        <dbReference type="ARBA" id="ARBA00022729"/>
    </source>
</evidence>
<dbReference type="Proteomes" id="UP000005926">
    <property type="component" value="Unassembled WGS sequence"/>
</dbReference>
<dbReference type="EMBL" id="ACKZ01000020">
    <property type="protein sequence ID" value="EEW37076.1"/>
    <property type="molecule type" value="Genomic_DNA"/>
</dbReference>
<dbReference type="AlphaFoldDB" id="C8NH99"/>
<dbReference type="PROSITE" id="PS50847">
    <property type="entry name" value="GRAM_POS_ANCHORING"/>
    <property type="match status" value="1"/>
</dbReference>
<evidence type="ECO:0000313" key="8">
    <source>
        <dbReference type="EMBL" id="EEW37076.1"/>
    </source>
</evidence>
<dbReference type="STRING" id="638301.HMPREF0444_1294"/>
<feature type="compositionally biased region" description="Basic and acidic residues" evidence="5">
    <location>
        <begin position="67"/>
        <end position="78"/>
    </location>
</feature>
<dbReference type="NCBIfam" id="TIGR01167">
    <property type="entry name" value="LPXTG_anchor"/>
    <property type="match status" value="1"/>
</dbReference>
<organism evidence="8 9">
    <name type="scientific">Granulicatella adiacens ATCC 49175</name>
    <dbReference type="NCBI Taxonomy" id="638301"/>
    <lineage>
        <taxon>Bacteria</taxon>
        <taxon>Bacillati</taxon>
        <taxon>Bacillota</taxon>
        <taxon>Bacilli</taxon>
        <taxon>Lactobacillales</taxon>
        <taxon>Carnobacteriaceae</taxon>
        <taxon>Granulicatella</taxon>
    </lineage>
</organism>
<dbReference type="Pfam" id="PF00746">
    <property type="entry name" value="Gram_pos_anchor"/>
    <property type="match status" value="1"/>
</dbReference>
<dbReference type="InterPro" id="IPR019931">
    <property type="entry name" value="LPXTG_anchor"/>
</dbReference>
<sequence length="705" mass="76683">MEVIMKRLDGKKVFGIRKLKVGVCSILLAVSFVGTKNVLAEEVATSTQPTTEENKLVTTEASPGKGQEGEKEAKETPAQKDSQLETTVEDAIPKENVETPKKADAGEKVEKVNNDASNEKLNVPANALRSVSERSANGVEADQPTTDTLNVKDFGAVGDGVTDDHDAMQAAIDAASQGLGGGKLYFPQGTYLVKKMVQLKSNIDIRLHDDATIVNGINFQGRPSIVFMTGPFINGGDKIFWEPTENISFTGGTIDMNGALNEEGTKPKNLPFINSSGGFAIGNSSNVTIRNVTFKDSYQGHAIQIAGSKNVMVDQSRFLGQALPKTIKDNAMITKESIQIEPMTRKGFPYALNETGVKSENVTIQNSYFGKSDKSGELVTAIGTHYQAVTTQNPSNIKILNNHFDNLVYSGIRFTGFTDIVIKDNVFDKKTKEESVRYREEGGALVNAFSYKNTEDVLDLNKKVVITNNRFNIKDPKTQAIRVARDSEEYLGKVKDIEVTNNIINNQAQDSEVPSIELLRISDGLTVSGNVINGGKDGIVINNSTGSITAIDNSFSNLTGNSILLLNSGDSGNISVVALGLGHADIHTENRNYHVIARNKNGYYYLATYSDDQLANLIDKIGEVFVPIARGERFERYLQFEFRKVSEEVKKSDTPAKEALVQAEANRNQKELPQTGTNSYLGAIASLVGLGVFFGVGGVKKRHEN</sequence>
<dbReference type="InterPro" id="IPR011050">
    <property type="entry name" value="Pectin_lyase_fold/virulence"/>
</dbReference>
<dbReference type="InterPro" id="IPR024535">
    <property type="entry name" value="RHGA/B-epi-like_pectate_lyase"/>
</dbReference>
<dbReference type="Pfam" id="PF12708">
    <property type="entry name" value="Pect-lyase_RHGA_epim"/>
    <property type="match status" value="1"/>
</dbReference>